<comment type="caution">
    <text evidence="2">The sequence shown here is derived from an EMBL/GenBank/DDBJ whole genome shotgun (WGS) entry which is preliminary data.</text>
</comment>
<organism evidence="2 3">
    <name type="scientific">Streptomyces tubercidicus</name>
    <dbReference type="NCBI Taxonomy" id="47759"/>
    <lineage>
        <taxon>Bacteria</taxon>
        <taxon>Bacillati</taxon>
        <taxon>Actinomycetota</taxon>
        <taxon>Actinomycetes</taxon>
        <taxon>Kitasatosporales</taxon>
        <taxon>Streptomycetaceae</taxon>
        <taxon>Streptomyces</taxon>
    </lineage>
</organism>
<keyword evidence="3" id="KW-1185">Reference proteome</keyword>
<evidence type="ECO:0000256" key="1">
    <source>
        <dbReference type="SAM" id="MobiDB-lite"/>
    </source>
</evidence>
<accession>A0A640UM82</accession>
<name>A0A640UM82_9ACTN</name>
<sequence length="105" mass="11459">MGSARSDSVGRRSFGWWARLRRTRMWMAEGRVPATGPISITEVSMLATMAEHGCPSEHHTTNIKADGTHVQECHACGYTITHERQGGDNNALPSAAARHSGRSSR</sequence>
<feature type="region of interest" description="Disordered" evidence="1">
    <location>
        <begin position="83"/>
        <end position="105"/>
    </location>
</feature>
<evidence type="ECO:0000313" key="3">
    <source>
        <dbReference type="Proteomes" id="UP000431826"/>
    </source>
</evidence>
<proteinExistence type="predicted"/>
<dbReference type="EMBL" id="BLIR01000001">
    <property type="protein sequence ID" value="GFE36640.1"/>
    <property type="molecule type" value="Genomic_DNA"/>
</dbReference>
<gene>
    <name evidence="2" type="ORF">Stube_13130</name>
</gene>
<dbReference type="Proteomes" id="UP000431826">
    <property type="component" value="Unassembled WGS sequence"/>
</dbReference>
<evidence type="ECO:0000313" key="2">
    <source>
        <dbReference type="EMBL" id="GFE36640.1"/>
    </source>
</evidence>
<protein>
    <submittedName>
        <fullName evidence="2">Uncharacterized protein</fullName>
    </submittedName>
</protein>
<reference evidence="2 3" key="1">
    <citation type="submission" date="2019-12" db="EMBL/GenBank/DDBJ databases">
        <title>Whole genome shotgun sequence of Streptomyces tubercidicus NBRC 13090.</title>
        <authorList>
            <person name="Ichikawa N."/>
            <person name="Kimura A."/>
            <person name="Kitahashi Y."/>
            <person name="Komaki H."/>
            <person name="Tamura T."/>
        </authorList>
    </citation>
    <scope>NUCLEOTIDE SEQUENCE [LARGE SCALE GENOMIC DNA]</scope>
    <source>
        <strain evidence="2 3">NBRC 13090</strain>
    </source>
</reference>
<dbReference type="AlphaFoldDB" id="A0A640UM82"/>